<dbReference type="Pfam" id="PF19675">
    <property type="entry name" value="ORC3_ins"/>
    <property type="match status" value="1"/>
</dbReference>
<organism evidence="12 13">
    <name type="scientific">Phialemonium atrogriseum</name>
    <dbReference type="NCBI Taxonomy" id="1093897"/>
    <lineage>
        <taxon>Eukaryota</taxon>
        <taxon>Fungi</taxon>
        <taxon>Dikarya</taxon>
        <taxon>Ascomycota</taxon>
        <taxon>Pezizomycotina</taxon>
        <taxon>Sordariomycetes</taxon>
        <taxon>Sordariomycetidae</taxon>
        <taxon>Cephalothecales</taxon>
        <taxon>Cephalothecaceae</taxon>
        <taxon>Phialemonium</taxon>
    </lineage>
</organism>
<evidence type="ECO:0000259" key="11">
    <source>
        <dbReference type="PROSITE" id="PS50812"/>
    </source>
</evidence>
<dbReference type="GO" id="GO:0005664">
    <property type="term" value="C:nuclear origin of replication recognition complex"/>
    <property type="evidence" value="ECO:0007669"/>
    <property type="project" value="InterPro"/>
</dbReference>
<dbReference type="Proteomes" id="UP001244011">
    <property type="component" value="Unassembled WGS sequence"/>
</dbReference>
<evidence type="ECO:0000256" key="6">
    <source>
        <dbReference type="ARBA" id="ARBA00023125"/>
    </source>
</evidence>
<feature type="region of interest" description="Disordered" evidence="10">
    <location>
        <begin position="308"/>
        <end position="443"/>
    </location>
</feature>
<feature type="compositionally biased region" description="Basic and acidic residues" evidence="10">
    <location>
        <begin position="120"/>
        <end position="132"/>
    </location>
</feature>
<dbReference type="PROSITE" id="PS50812">
    <property type="entry name" value="PWWP"/>
    <property type="match status" value="1"/>
</dbReference>
<evidence type="ECO:0000256" key="9">
    <source>
        <dbReference type="ARBA" id="ARBA00045241"/>
    </source>
</evidence>
<comment type="function">
    <text evidence="9">Component of the origin recognition complex (ORC) that binds origins of replication. DNA-binding is ATP-dependent. The specific DNA sequences that define origins of replication have not been identified yet. ORC is required to assemble the pre-replication complex necessary to initiate DNA replication. Binds histone H3 and H4 trimethylation marks H3K9me3, H3K27me3 and H4K20me3.</text>
</comment>
<dbReference type="CDD" id="cd20704">
    <property type="entry name" value="Orc3"/>
    <property type="match status" value="2"/>
</dbReference>
<dbReference type="PANTHER" id="PTHR12748">
    <property type="entry name" value="ORIGIN RECOGNITION COMPLEX SUBUNIT 3"/>
    <property type="match status" value="1"/>
</dbReference>
<evidence type="ECO:0000256" key="3">
    <source>
        <dbReference type="ARBA" id="ARBA00019085"/>
    </source>
</evidence>
<name>A0AAJ0C625_9PEZI</name>
<evidence type="ECO:0000256" key="8">
    <source>
        <dbReference type="ARBA" id="ARBA00026084"/>
    </source>
</evidence>
<keyword evidence="4" id="KW-0597">Phosphoprotein</keyword>
<evidence type="ECO:0000256" key="4">
    <source>
        <dbReference type="ARBA" id="ARBA00022553"/>
    </source>
</evidence>
<dbReference type="InterPro" id="IPR020795">
    <property type="entry name" value="ORC3"/>
</dbReference>
<evidence type="ECO:0000256" key="2">
    <source>
        <dbReference type="ARBA" id="ARBA00010977"/>
    </source>
</evidence>
<keyword evidence="13" id="KW-1185">Reference proteome</keyword>
<evidence type="ECO:0000256" key="1">
    <source>
        <dbReference type="ARBA" id="ARBA00004123"/>
    </source>
</evidence>
<comment type="similarity">
    <text evidence="2">Belongs to the ORC3 family.</text>
</comment>
<feature type="compositionally biased region" description="Acidic residues" evidence="10">
    <location>
        <begin position="332"/>
        <end position="348"/>
    </location>
</feature>
<feature type="region of interest" description="Disordered" evidence="10">
    <location>
        <begin position="1"/>
        <end position="168"/>
    </location>
</feature>
<comment type="subunit">
    <text evidence="8">Component of ORC, a complex composed of at least 6 subunits: ORC1, ORC2, ORC3, ORC4, ORC5 and ORC6. ORC is regulated in a cell-cycle dependent manner. It is sequentially assembled at the exit from anaphase of mitosis and disassembled as cells enter S phase.</text>
</comment>
<evidence type="ECO:0000313" key="13">
    <source>
        <dbReference type="Proteomes" id="UP001244011"/>
    </source>
</evidence>
<feature type="compositionally biased region" description="Low complexity" evidence="10">
    <location>
        <begin position="1"/>
        <end position="12"/>
    </location>
</feature>
<dbReference type="EMBL" id="MU839005">
    <property type="protein sequence ID" value="KAK1768306.1"/>
    <property type="molecule type" value="Genomic_DNA"/>
</dbReference>
<feature type="compositionally biased region" description="Basic and acidic residues" evidence="10">
    <location>
        <begin position="563"/>
        <end position="573"/>
    </location>
</feature>
<dbReference type="InterPro" id="IPR045663">
    <property type="entry name" value="ORC3_ins"/>
</dbReference>
<feature type="compositionally biased region" description="Basic and acidic residues" evidence="10">
    <location>
        <begin position="95"/>
        <end position="112"/>
    </location>
</feature>
<evidence type="ECO:0000313" key="12">
    <source>
        <dbReference type="EMBL" id="KAK1768306.1"/>
    </source>
</evidence>
<feature type="compositionally biased region" description="Low complexity" evidence="10">
    <location>
        <begin position="393"/>
        <end position="406"/>
    </location>
</feature>
<keyword evidence="5" id="KW-0235">DNA replication</keyword>
<dbReference type="GO" id="GO:0006270">
    <property type="term" value="P:DNA replication initiation"/>
    <property type="evidence" value="ECO:0007669"/>
    <property type="project" value="TreeGrafter"/>
</dbReference>
<dbReference type="Pfam" id="PF18137">
    <property type="entry name" value="WHD_ORC"/>
    <property type="match status" value="1"/>
</dbReference>
<feature type="compositionally biased region" description="Basic and acidic residues" evidence="10">
    <location>
        <begin position="414"/>
        <end position="441"/>
    </location>
</feature>
<feature type="compositionally biased region" description="Basic residues" evidence="10">
    <location>
        <begin position="615"/>
        <end position="626"/>
    </location>
</feature>
<protein>
    <recommendedName>
        <fullName evidence="3">Origin recognition complex subunit 3</fullName>
    </recommendedName>
</protein>
<gene>
    <name evidence="12" type="ORF">QBC33DRAFT_577384</name>
</gene>
<accession>A0AAJ0C625</accession>
<dbReference type="InterPro" id="IPR040855">
    <property type="entry name" value="ORC_WH_C"/>
</dbReference>
<dbReference type="GO" id="GO:0031261">
    <property type="term" value="C:DNA replication preinitiation complex"/>
    <property type="evidence" value="ECO:0007669"/>
    <property type="project" value="TreeGrafter"/>
</dbReference>
<feature type="compositionally biased region" description="Low complexity" evidence="10">
    <location>
        <begin position="540"/>
        <end position="555"/>
    </location>
</feature>
<dbReference type="SMART" id="SM00293">
    <property type="entry name" value="PWWP"/>
    <property type="match status" value="1"/>
</dbReference>
<sequence>MSDENTGASATQTPPPATPSDKAPHTMTSTEPPKKESALASESDPKGNDTANLTAPAQEKADEGSFALTHLSPFPSRRFEVPKLTTIPFTAAAKETAEKPAESPDVEMKDASEPAPATGEAEKPESAQHDETNPSPMVDNSVTPSDKSKGRRKSAASSDTKGKKLNRKASKAKILHLDAKPGDHFFVKLKGFPQWPAIICDEDMLPQALIKSRPVTAVRVDGTYREDYADGGKRVHDRTYPVMYLHTNEFGWVPNSDLNDLDPETVMEVKMDKMRKDLQAAHKLASESHSLDYYKDVLDKYQKDLLQQQKAKEPKAQATPAKKSKKAKAEAGEDEDVDMADDDAEEDEGKQKKSKKRKAEGSAETPQRSDSVKKPKIKLTLNSTPKTANSPGSALKSSKAQSQSKTPKPKSRKSVSEVEEKSPQDEDMASKEPEFSPEERYQRRKKEALFLRHKLQRGLLTRDQEPKEDEMGAMSDFLSKLESVPDLEASIIRETKINKVLKAILKLDTIPKEEEFRFKPRSQALLEKWNEILAVDEPAASAPATAGATEPAKAVNGTAAKASDAKGEPEAKAETNGVKEQSAASAEPPKPEESSAEGPAFVFSPHDEPDQVARPSKRRKTSRKGTGKPDIVPRKSAASFVPLFNGVESTECVTVREQLFEKAWSSIETRIHHVLREANRNTLDEVGAFIRGAPDENEKIPSAFIITGPNLASQQLLFEQLAESLRDSSPAKIVCLRSAEAPNLKTTLKKIIRVATSTVGGDEEDLEVSVGQDGRKYLGYDLEALHAFVKPSESRRVIVAFQDTEAFDGALLSDLILLFRSWRDRIQFTLLFGIATSVQLFQARLLKSTAQHLYGGQFDVVQANSVLESVFKAAIAAKDVALRLGPDLLGTLVERQREQVAGIQVFVSSVKYAYMCHFYANPLSVLRHDDGDDDELSRKRLQPEHLEAVRMLPSFRAHVEGAVDARQLNHALSLLQDDTFLIGAILEQRQKRNDYATRLLQSLHLMQASRIPIGTFMDLYIAALSNGIDLTSDDSSFLDSIRRLQPGEVTPLIRRLSDAVRNGSSELGLAGWASEGDGEELLAGLTGLLDEVESLSNKAKENGTALRSKYGAQNKVLRTTVVAQKVQLSQDTAKLTAEDKAFTEALDQLVELLTRAISCESIHSQFLNEIWVYDAKSPHRDVFIPRPGTTIERALSRPNDYLACSCCSKANGTTSASLPATAILYHLYLEAGSLINVSDLWSAFYNLVGEEGESGLDERAALVRFYQALAELKSMGFVKQSRKKADHIAKLKWL</sequence>
<dbReference type="SUPFAM" id="SSF63748">
    <property type="entry name" value="Tudor/PWWP/MBT"/>
    <property type="match status" value="1"/>
</dbReference>
<feature type="region of interest" description="Disordered" evidence="10">
    <location>
        <begin position="540"/>
        <end position="633"/>
    </location>
</feature>
<dbReference type="GO" id="GO:0003688">
    <property type="term" value="F:DNA replication origin binding"/>
    <property type="evidence" value="ECO:0007669"/>
    <property type="project" value="TreeGrafter"/>
</dbReference>
<evidence type="ECO:0000256" key="5">
    <source>
        <dbReference type="ARBA" id="ARBA00022705"/>
    </source>
</evidence>
<dbReference type="Gene3D" id="2.30.30.140">
    <property type="match status" value="1"/>
</dbReference>
<dbReference type="GeneID" id="85314165"/>
<evidence type="ECO:0000256" key="7">
    <source>
        <dbReference type="ARBA" id="ARBA00023242"/>
    </source>
</evidence>
<dbReference type="Pfam" id="PF00855">
    <property type="entry name" value="PWWP"/>
    <property type="match status" value="1"/>
</dbReference>
<keyword evidence="6" id="KW-0238">DNA-binding</keyword>
<feature type="domain" description="PWWP" evidence="11">
    <location>
        <begin position="181"/>
        <end position="254"/>
    </location>
</feature>
<dbReference type="PANTHER" id="PTHR12748:SF0">
    <property type="entry name" value="ORIGIN RECOGNITION COMPLEX SUBUNIT 3"/>
    <property type="match status" value="1"/>
</dbReference>
<dbReference type="RefSeq" id="XP_060284519.1">
    <property type="nucleotide sequence ID" value="XM_060430978.1"/>
</dbReference>
<dbReference type="InterPro" id="IPR000313">
    <property type="entry name" value="PWWP_dom"/>
</dbReference>
<comment type="subcellular location">
    <subcellularLocation>
        <location evidence="1">Nucleus</location>
    </subcellularLocation>
</comment>
<feature type="compositionally biased region" description="Polar residues" evidence="10">
    <location>
        <begin position="380"/>
        <end position="392"/>
    </location>
</feature>
<dbReference type="GO" id="GO:0005656">
    <property type="term" value="C:nuclear pre-replicative complex"/>
    <property type="evidence" value="ECO:0007669"/>
    <property type="project" value="TreeGrafter"/>
</dbReference>
<evidence type="ECO:0000256" key="10">
    <source>
        <dbReference type="SAM" id="MobiDB-lite"/>
    </source>
</evidence>
<dbReference type="InterPro" id="IPR045667">
    <property type="entry name" value="ORC3_N"/>
</dbReference>
<feature type="compositionally biased region" description="Basic and acidic residues" evidence="10">
    <location>
        <begin position="32"/>
        <end position="47"/>
    </location>
</feature>
<keyword evidence="7" id="KW-0539">Nucleus</keyword>
<proteinExistence type="inferred from homology"/>
<comment type="caution">
    <text evidence="12">The sequence shown here is derived from an EMBL/GenBank/DDBJ whole genome shotgun (WGS) entry which is preliminary data.</text>
</comment>
<reference evidence="12" key="1">
    <citation type="submission" date="2023-06" db="EMBL/GenBank/DDBJ databases">
        <title>Genome-scale phylogeny and comparative genomics of the fungal order Sordariales.</title>
        <authorList>
            <consortium name="Lawrence Berkeley National Laboratory"/>
            <person name="Hensen N."/>
            <person name="Bonometti L."/>
            <person name="Westerberg I."/>
            <person name="Brannstrom I.O."/>
            <person name="Guillou S."/>
            <person name="Cros-Aarteil S."/>
            <person name="Calhoun S."/>
            <person name="Haridas S."/>
            <person name="Kuo A."/>
            <person name="Mondo S."/>
            <person name="Pangilinan J."/>
            <person name="Riley R."/>
            <person name="Labutti K."/>
            <person name="Andreopoulos B."/>
            <person name="Lipzen A."/>
            <person name="Chen C."/>
            <person name="Yanf M."/>
            <person name="Daum C."/>
            <person name="Ng V."/>
            <person name="Clum A."/>
            <person name="Steindorff A."/>
            <person name="Ohm R."/>
            <person name="Martin F."/>
            <person name="Silar P."/>
            <person name="Natvig D."/>
            <person name="Lalanne C."/>
            <person name="Gautier V."/>
            <person name="Ament-Velasquez S.L."/>
            <person name="Kruys A."/>
            <person name="Hutchinson M.I."/>
            <person name="Powell A.J."/>
            <person name="Barry K."/>
            <person name="Miller A.N."/>
            <person name="Grigoriev I.V."/>
            <person name="Debuchy R."/>
            <person name="Gladieux P."/>
            <person name="Thoren M.H."/>
            <person name="Johannesson H."/>
        </authorList>
    </citation>
    <scope>NUCLEOTIDE SEQUENCE</scope>
    <source>
        <strain evidence="12">8032-3</strain>
    </source>
</reference>
<dbReference type="Pfam" id="PF07034">
    <property type="entry name" value="ORC3_N"/>
    <property type="match status" value="1"/>
</dbReference>
<feature type="compositionally biased region" description="Polar residues" evidence="10">
    <location>
        <begin position="133"/>
        <end position="144"/>
    </location>
</feature>